<accession>A0ABR9SHF0</accession>
<gene>
    <name evidence="1" type="ORF">IM725_14295</name>
</gene>
<sequence>MNTLSTDAAFADDYEQCVAHEREAWDRMQGLPSGTPARAQAFEAWSHAISRTNQAWRRAHAQRMPAPRRDARHA</sequence>
<dbReference type="EMBL" id="JADDOJ010000062">
    <property type="protein sequence ID" value="MBE7941748.1"/>
    <property type="molecule type" value="Genomic_DNA"/>
</dbReference>
<organism evidence="1 2">
    <name type="scientific">Ramlibacter aquaticus</name>
    <dbReference type="NCBI Taxonomy" id="2780094"/>
    <lineage>
        <taxon>Bacteria</taxon>
        <taxon>Pseudomonadati</taxon>
        <taxon>Pseudomonadota</taxon>
        <taxon>Betaproteobacteria</taxon>
        <taxon>Burkholderiales</taxon>
        <taxon>Comamonadaceae</taxon>
        <taxon>Ramlibacter</taxon>
    </lineage>
</organism>
<protein>
    <recommendedName>
        <fullName evidence="3">DUF4880 domain-containing protein</fullName>
    </recommendedName>
</protein>
<evidence type="ECO:0000313" key="2">
    <source>
        <dbReference type="Proteomes" id="UP000715965"/>
    </source>
</evidence>
<dbReference type="RefSeq" id="WP_193781311.1">
    <property type="nucleotide sequence ID" value="NZ_JADDOJ010000062.1"/>
</dbReference>
<proteinExistence type="predicted"/>
<reference evidence="1 2" key="1">
    <citation type="submission" date="2020-10" db="EMBL/GenBank/DDBJ databases">
        <title>Draft genome of Ramlibacter aquaticus LMG 30558.</title>
        <authorList>
            <person name="Props R."/>
        </authorList>
    </citation>
    <scope>NUCLEOTIDE SEQUENCE [LARGE SCALE GENOMIC DNA]</scope>
    <source>
        <strain evidence="1 2">LMG 30558</strain>
    </source>
</reference>
<evidence type="ECO:0008006" key="3">
    <source>
        <dbReference type="Google" id="ProtNLM"/>
    </source>
</evidence>
<name>A0ABR9SHF0_9BURK</name>
<dbReference type="Proteomes" id="UP000715965">
    <property type="component" value="Unassembled WGS sequence"/>
</dbReference>
<keyword evidence="2" id="KW-1185">Reference proteome</keyword>
<comment type="caution">
    <text evidence="1">The sequence shown here is derived from an EMBL/GenBank/DDBJ whole genome shotgun (WGS) entry which is preliminary data.</text>
</comment>
<evidence type="ECO:0000313" key="1">
    <source>
        <dbReference type="EMBL" id="MBE7941748.1"/>
    </source>
</evidence>